<dbReference type="Pfam" id="PF00905">
    <property type="entry name" value="Transpeptidase"/>
    <property type="match status" value="1"/>
</dbReference>
<dbReference type="SUPFAM" id="SSF56601">
    <property type="entry name" value="beta-lactamase/transpeptidase-like"/>
    <property type="match status" value="1"/>
</dbReference>
<dbReference type="GO" id="GO:0008658">
    <property type="term" value="F:penicillin binding"/>
    <property type="evidence" value="ECO:0007669"/>
    <property type="project" value="InterPro"/>
</dbReference>
<dbReference type="GO" id="GO:0005886">
    <property type="term" value="C:plasma membrane"/>
    <property type="evidence" value="ECO:0007669"/>
    <property type="project" value="TreeGrafter"/>
</dbReference>
<dbReference type="Gene3D" id="3.90.1310.10">
    <property type="entry name" value="Penicillin-binding protein 2a (Domain 2)"/>
    <property type="match status" value="1"/>
</dbReference>
<protein>
    <submittedName>
        <fullName evidence="7">Penicillin-binding transpeptidase domain-containing protein</fullName>
    </submittedName>
</protein>
<dbReference type="EMBL" id="WHNX01000012">
    <property type="protein sequence ID" value="MPW25998.1"/>
    <property type="molecule type" value="Genomic_DNA"/>
</dbReference>
<evidence type="ECO:0000313" key="8">
    <source>
        <dbReference type="Proteomes" id="UP000440004"/>
    </source>
</evidence>
<dbReference type="InterPro" id="IPR007887">
    <property type="entry name" value="MecA_N"/>
</dbReference>
<proteinExistence type="inferred from homology"/>
<dbReference type="InterPro" id="IPR032710">
    <property type="entry name" value="NTF2-like_dom_sf"/>
</dbReference>
<comment type="caution">
    <text evidence="7">The sequence shown here is derived from an EMBL/GenBank/DDBJ whole genome shotgun (WGS) entry which is preliminary data.</text>
</comment>
<sequence>MFKKHIIVLIGLLIMLIFTGCVNKSPVKEFEQYAKSWQKQEYVDMYEKLSIEDKEAISLEEFVVSYKEFYNNLGIKSIKVEVLTDEKELKDEIEHNDQVTLPFEVNLETLYGEKSYSMDGIVLREEVDGGKEKWSIDWDYNMIFKDMEEGDTIVTRSVTPARGEILDRNNKKIAENSNVIQVGIVPGRLGEMKDEIISDLSSAFDITTEYINSRLELSWVNDDTFVDLIKIPKGQLNVIEKLNNKNNGATYKEIGDRVYPYKEIAAHLTGYLGYPSEDDMKELEPLGFTANDRIGKTGLERIFDEKLRGIPGMKIAMVSASGKEKEIFSEEPVKDGEDLKLTIDIDMQTKLYNQIKNEEGTATSMDYKTGEVMALVSSPSYDPNKFILGISAENLASLQEAEDKPLLNRFTKVYSPGSTFKPITAAIALNEKKIDQNFSIDTRGLQWQKDASWGSYSITRVTDPGGSVNLDKAMIYSDNIFFGRVALEIGEDTFVEKAKDFGIGVDLNIRYGTDKSQLAASDDISSEVLLADTGYGQGQVLVNILNIPKAYSAFVNKGSVVEPKLIMDSEEPKFTNIIDEDIAEKIFNIMIRVVEDSAGTGREARISGKTIAGKTGTAEVGTIENSTTKEELGWFAAIDKSDEQPYITAVMIENVHGRGGSHVAIPLVRKFIESY</sequence>
<evidence type="ECO:0000256" key="3">
    <source>
        <dbReference type="ARBA" id="ARBA00023136"/>
    </source>
</evidence>
<dbReference type="GO" id="GO:0071972">
    <property type="term" value="F:peptidoglycan L,D-transpeptidase activity"/>
    <property type="evidence" value="ECO:0007669"/>
    <property type="project" value="TreeGrafter"/>
</dbReference>
<gene>
    <name evidence="7" type="ORF">GC105_09360</name>
</gene>
<dbReference type="PROSITE" id="PS51257">
    <property type="entry name" value="PROKAR_LIPOPROTEIN"/>
    <property type="match status" value="1"/>
</dbReference>
<evidence type="ECO:0000256" key="2">
    <source>
        <dbReference type="ARBA" id="ARBA00007171"/>
    </source>
</evidence>
<dbReference type="Gene3D" id="3.10.450.100">
    <property type="entry name" value="NTF2-like, domain 1"/>
    <property type="match status" value="1"/>
</dbReference>
<dbReference type="Pfam" id="PF03717">
    <property type="entry name" value="PBP_dimer"/>
    <property type="match status" value="1"/>
</dbReference>
<dbReference type="InterPro" id="IPR050515">
    <property type="entry name" value="Beta-lactam/transpept"/>
</dbReference>
<dbReference type="Gene3D" id="3.40.710.10">
    <property type="entry name" value="DD-peptidase/beta-lactamase superfamily"/>
    <property type="match status" value="1"/>
</dbReference>
<keyword evidence="3" id="KW-0472">Membrane</keyword>
<dbReference type="AlphaFoldDB" id="A0A6A7K946"/>
<evidence type="ECO:0000259" key="4">
    <source>
        <dbReference type="Pfam" id="PF00905"/>
    </source>
</evidence>
<dbReference type="PANTHER" id="PTHR30627">
    <property type="entry name" value="PEPTIDOGLYCAN D,D-TRANSPEPTIDASE"/>
    <property type="match status" value="1"/>
</dbReference>
<name>A0A6A7K946_9FIRM</name>
<evidence type="ECO:0000259" key="5">
    <source>
        <dbReference type="Pfam" id="PF03717"/>
    </source>
</evidence>
<dbReference type="SUPFAM" id="SSF56519">
    <property type="entry name" value="Penicillin binding protein dimerisation domain"/>
    <property type="match status" value="1"/>
</dbReference>
<dbReference type="SUPFAM" id="SSF54427">
    <property type="entry name" value="NTF2-like"/>
    <property type="match status" value="1"/>
</dbReference>
<comment type="similarity">
    <text evidence="2">Belongs to the transpeptidase family.</text>
</comment>
<dbReference type="GO" id="GO:0046677">
    <property type="term" value="P:response to antibiotic"/>
    <property type="evidence" value="ECO:0007669"/>
    <property type="project" value="InterPro"/>
</dbReference>
<dbReference type="InterPro" id="IPR005311">
    <property type="entry name" value="PBP_dimer"/>
</dbReference>
<dbReference type="Pfam" id="PF05223">
    <property type="entry name" value="MecA_N"/>
    <property type="match status" value="1"/>
</dbReference>
<comment type="subcellular location">
    <subcellularLocation>
        <location evidence="1">Membrane</location>
    </subcellularLocation>
</comment>
<dbReference type="InterPro" id="IPR036138">
    <property type="entry name" value="PBP_dimer_sf"/>
</dbReference>
<dbReference type="PANTHER" id="PTHR30627:SF25">
    <property type="entry name" value="PENICILLIN-BINDING PROTEIN 3"/>
    <property type="match status" value="1"/>
</dbReference>
<dbReference type="InterPro" id="IPR001460">
    <property type="entry name" value="PCN-bd_Tpept"/>
</dbReference>
<organism evidence="7 8">
    <name type="scientific">Alkalibaculum sporogenes</name>
    <dbReference type="NCBI Taxonomy" id="2655001"/>
    <lineage>
        <taxon>Bacteria</taxon>
        <taxon>Bacillati</taxon>
        <taxon>Bacillota</taxon>
        <taxon>Clostridia</taxon>
        <taxon>Eubacteriales</taxon>
        <taxon>Eubacteriaceae</taxon>
        <taxon>Alkalibaculum</taxon>
    </lineage>
</organism>
<evidence type="ECO:0000259" key="6">
    <source>
        <dbReference type="Pfam" id="PF05223"/>
    </source>
</evidence>
<feature type="domain" description="Penicillin-binding protein dimerisation" evidence="5">
    <location>
        <begin position="159"/>
        <end position="324"/>
    </location>
</feature>
<reference evidence="7 8" key="1">
    <citation type="submission" date="2019-10" db="EMBL/GenBank/DDBJ databases">
        <title>Alkalibaculum tamaniensis sp.nov., a new alkaliphilic acetogen, isolated on methoxylated aromatics from a mud volcano.</title>
        <authorList>
            <person name="Khomyakova M.A."/>
            <person name="Merkel A.Y."/>
            <person name="Bonch-Osmolovskaya E.A."/>
            <person name="Slobodkin A.I."/>
        </authorList>
    </citation>
    <scope>NUCLEOTIDE SEQUENCE [LARGE SCALE GENOMIC DNA]</scope>
    <source>
        <strain evidence="7 8">M08DMB</strain>
    </source>
</reference>
<dbReference type="InterPro" id="IPR012338">
    <property type="entry name" value="Beta-lactam/transpept-like"/>
</dbReference>
<feature type="domain" description="Penicillin-binding protein transpeptidase" evidence="4">
    <location>
        <begin position="360"/>
        <end position="672"/>
    </location>
</feature>
<dbReference type="RefSeq" id="WP_152804033.1">
    <property type="nucleotide sequence ID" value="NZ_WHNX01000012.1"/>
</dbReference>
<evidence type="ECO:0000256" key="1">
    <source>
        <dbReference type="ARBA" id="ARBA00004370"/>
    </source>
</evidence>
<dbReference type="GO" id="GO:0071555">
    <property type="term" value="P:cell wall organization"/>
    <property type="evidence" value="ECO:0007669"/>
    <property type="project" value="TreeGrafter"/>
</dbReference>
<feature type="domain" description="NTF2-like N-terminal transpeptidase" evidence="6">
    <location>
        <begin position="26"/>
        <end position="151"/>
    </location>
</feature>
<evidence type="ECO:0000313" key="7">
    <source>
        <dbReference type="EMBL" id="MPW25998.1"/>
    </source>
</evidence>
<accession>A0A6A7K946</accession>
<keyword evidence="8" id="KW-1185">Reference proteome</keyword>
<dbReference type="Gene3D" id="3.30.1390.30">
    <property type="entry name" value="Penicillin-binding protein 2a, domain 3"/>
    <property type="match status" value="1"/>
</dbReference>
<dbReference type="Proteomes" id="UP000440004">
    <property type="component" value="Unassembled WGS sequence"/>
</dbReference>